<comment type="similarity">
    <text evidence="1">Belongs to the PPR family. P subfamily.</text>
</comment>
<evidence type="ECO:0000313" key="5">
    <source>
        <dbReference type="RefSeq" id="XP_021841971.2"/>
    </source>
</evidence>
<name>A0A9R0I3I1_SPIOL</name>
<gene>
    <name evidence="5 6" type="primary">LOC110782165</name>
</gene>
<dbReference type="InterPro" id="IPR011990">
    <property type="entry name" value="TPR-like_helical_dom_sf"/>
</dbReference>
<dbReference type="PANTHER" id="PTHR47447">
    <property type="entry name" value="OS03G0856100 PROTEIN"/>
    <property type="match status" value="1"/>
</dbReference>
<evidence type="ECO:0000256" key="2">
    <source>
        <dbReference type="ARBA" id="ARBA00022737"/>
    </source>
</evidence>
<reference evidence="4" key="1">
    <citation type="journal article" date="2021" name="Nat. Commun.">
        <title>Genomic analyses provide insights into spinach domestication and the genetic basis of agronomic traits.</title>
        <authorList>
            <person name="Cai X."/>
            <person name="Sun X."/>
            <person name="Xu C."/>
            <person name="Sun H."/>
            <person name="Wang X."/>
            <person name="Ge C."/>
            <person name="Zhang Z."/>
            <person name="Wang Q."/>
            <person name="Fei Z."/>
            <person name="Jiao C."/>
            <person name="Wang Q."/>
        </authorList>
    </citation>
    <scope>NUCLEOTIDE SEQUENCE [LARGE SCALE GENOMIC DNA]</scope>
    <source>
        <strain evidence="4">cv. Varoflay</strain>
    </source>
</reference>
<dbReference type="Gene3D" id="1.25.40.10">
    <property type="entry name" value="Tetratricopeptide repeat domain"/>
    <property type="match status" value="6"/>
</dbReference>
<organism evidence="4 5">
    <name type="scientific">Spinacia oleracea</name>
    <name type="common">Spinach</name>
    <dbReference type="NCBI Taxonomy" id="3562"/>
    <lineage>
        <taxon>Eukaryota</taxon>
        <taxon>Viridiplantae</taxon>
        <taxon>Streptophyta</taxon>
        <taxon>Embryophyta</taxon>
        <taxon>Tracheophyta</taxon>
        <taxon>Spermatophyta</taxon>
        <taxon>Magnoliopsida</taxon>
        <taxon>eudicotyledons</taxon>
        <taxon>Gunneridae</taxon>
        <taxon>Pentapetalae</taxon>
        <taxon>Caryophyllales</taxon>
        <taxon>Chenopodiaceae</taxon>
        <taxon>Chenopodioideae</taxon>
        <taxon>Anserineae</taxon>
        <taxon>Spinacia</taxon>
    </lineage>
</organism>
<feature type="repeat" description="PPR" evidence="3">
    <location>
        <begin position="610"/>
        <end position="644"/>
    </location>
</feature>
<dbReference type="GeneID" id="110782165"/>
<keyword evidence="4" id="KW-1185">Reference proteome</keyword>
<dbReference type="PROSITE" id="PS51375">
    <property type="entry name" value="PPR"/>
    <property type="match status" value="11"/>
</dbReference>
<dbReference type="InterPro" id="IPR002885">
    <property type="entry name" value="PPR_rpt"/>
</dbReference>
<dbReference type="Pfam" id="PF12854">
    <property type="entry name" value="PPR_1"/>
    <property type="match status" value="1"/>
</dbReference>
<feature type="repeat" description="PPR" evidence="3">
    <location>
        <begin position="316"/>
        <end position="350"/>
    </location>
</feature>
<proteinExistence type="inferred from homology"/>
<dbReference type="KEGG" id="soe:110782165"/>
<dbReference type="Pfam" id="PF13041">
    <property type="entry name" value="PPR_2"/>
    <property type="match status" value="4"/>
</dbReference>
<feature type="repeat" description="PPR" evidence="3">
    <location>
        <begin position="715"/>
        <end position="749"/>
    </location>
</feature>
<dbReference type="AlphaFoldDB" id="A0A9R0I3I1"/>
<evidence type="ECO:0000313" key="6">
    <source>
        <dbReference type="RefSeq" id="XP_021841972.2"/>
    </source>
</evidence>
<reference evidence="5 6" key="2">
    <citation type="submission" date="2025-05" db="UniProtKB">
        <authorList>
            <consortium name="RefSeq"/>
        </authorList>
    </citation>
    <scope>IDENTIFICATION</scope>
    <source>
        <tissue evidence="5 6">Leaf</tissue>
    </source>
</reference>
<feature type="repeat" description="PPR" evidence="3">
    <location>
        <begin position="505"/>
        <end position="539"/>
    </location>
</feature>
<evidence type="ECO:0000256" key="3">
    <source>
        <dbReference type="PROSITE-ProRule" id="PRU00708"/>
    </source>
</evidence>
<dbReference type="RefSeq" id="XP_021841972.2">
    <property type="nucleotide sequence ID" value="XM_021986280.2"/>
</dbReference>
<dbReference type="NCBIfam" id="TIGR00756">
    <property type="entry name" value="PPR"/>
    <property type="match status" value="12"/>
</dbReference>
<dbReference type="SUPFAM" id="SSF48452">
    <property type="entry name" value="TPR-like"/>
    <property type="match status" value="1"/>
</dbReference>
<dbReference type="Pfam" id="PF01535">
    <property type="entry name" value="PPR"/>
    <property type="match status" value="5"/>
</dbReference>
<feature type="repeat" description="PPR" evidence="3">
    <location>
        <begin position="351"/>
        <end position="385"/>
    </location>
</feature>
<feature type="repeat" description="PPR" evidence="3">
    <location>
        <begin position="247"/>
        <end position="281"/>
    </location>
</feature>
<dbReference type="Pfam" id="PF13812">
    <property type="entry name" value="PPR_3"/>
    <property type="match status" value="1"/>
</dbReference>
<feature type="repeat" description="PPR" evidence="3">
    <location>
        <begin position="680"/>
        <end position="714"/>
    </location>
</feature>
<evidence type="ECO:0000256" key="1">
    <source>
        <dbReference type="ARBA" id="ARBA00007626"/>
    </source>
</evidence>
<dbReference type="PANTHER" id="PTHR47447:SF28">
    <property type="entry name" value="PENTACOTRIPEPTIDE-REPEAT REGION OF PRORP DOMAIN-CONTAINING PROTEIN"/>
    <property type="match status" value="1"/>
</dbReference>
<keyword evidence="2" id="KW-0677">Repeat</keyword>
<feature type="repeat" description="PPR" evidence="3">
    <location>
        <begin position="540"/>
        <end position="574"/>
    </location>
</feature>
<sequence>MRRHYNPRSSVVVAAAIRAFATNQFALQKSMEFINSYTSTQLFHFSNAHFTTNSSSIPSFSRQISSKPYNANLSPDSIRVVDRLISIFTQNTFEANNQELSQLGCGLTREIVEAVLKGIRNWKVAYRFFTWAKTQKGYFHNCYTFNAMASILSGARRNAPMKSLYLELIDSRCFMTPGALGFFVRCLGSVGLMEEANVLFDHVRQMGLCVPNNYSYNCLLETIAKSSSCVQAEKRLDEMRSFGWIVDKYTMTPLLQVYCNSREFDKALVVFHQMLERGWVDSHVLSILVVSFSKWGEVDRAFELIEKMEDCNLRLNEKTFYVLIHGFVSNSKVDKALQLFDKMRGSGFCADIGVYDVLIGGLCKLKRPQRALHLFSGMKTSGIAPDIGILKKLLSSANEEEMMAQLLEENGDSLDNDTVKLLYNSVLEGLVHIGCIDRALELVRMMMEDKPQCDSRLEKFFKLKGINCLDSSTFSIVINVLCQNGRLDEALQLFGAMDEFGCQKDTLLFNNLIDALCNADRVIDSVHLLEEMKQLGIEPTHFTYNSIYGYFCRKGDVIGATSIVKEMCNYRHEPWIKNSTTLVKELCKHGRAVEASSFLAKMVEESLVPHLVPYSAAIDGFFKLQEVDRALELFHNIYSRGYRPDVVAYNILINGLCKANRMSEAENMVKEMLAQGLVPSTVTYNSLIDGWCKIGNIDQAMVCYSKMTVEDREPSVITYTTLIDGLCNAGQPDDALMLWNQMEVKACCPNRISFMALITGLSKNGMPDTALSYLHEMEKREMSADNFVYMALLDSFLLKKNHVLALDILKKIVEKKMFPNPLDKNYAVVRNAITKLCGDPSTSCNVKTLLAECGISEVP</sequence>
<accession>A0A9R0I3I1</accession>
<dbReference type="Proteomes" id="UP000813463">
    <property type="component" value="Chromosome 2"/>
</dbReference>
<dbReference type="RefSeq" id="XP_021841971.2">
    <property type="nucleotide sequence ID" value="XM_021986279.2"/>
</dbReference>
<feature type="repeat" description="PPR" evidence="3">
    <location>
        <begin position="470"/>
        <end position="504"/>
    </location>
</feature>
<evidence type="ECO:0000313" key="4">
    <source>
        <dbReference type="Proteomes" id="UP000813463"/>
    </source>
</evidence>
<feature type="repeat" description="PPR" evidence="3">
    <location>
        <begin position="750"/>
        <end position="784"/>
    </location>
</feature>
<protein>
    <submittedName>
        <fullName evidence="5 6">Pentatricopeptide repeat-containing protein At5g08310, mitochondrial isoform X1</fullName>
    </submittedName>
</protein>
<feature type="repeat" description="PPR" evidence="3">
    <location>
        <begin position="645"/>
        <end position="679"/>
    </location>
</feature>